<evidence type="ECO:0000256" key="1">
    <source>
        <dbReference type="ARBA" id="ARBA00001964"/>
    </source>
</evidence>
<accession>A0AAJ8KS72</accession>
<keyword evidence="9" id="KW-1185">Reference proteome</keyword>
<proteinExistence type="inferred from homology"/>
<keyword evidence="3" id="KW-0786">Thiamine pyrophosphate</keyword>
<dbReference type="PROSITE" id="PS60003">
    <property type="entry name" value="PHOSPHOKETOLASE_2"/>
    <property type="match status" value="1"/>
</dbReference>
<dbReference type="InterPro" id="IPR019789">
    <property type="entry name" value="Xul5P/Fru6P_PKetolase_ThDP_BS"/>
</dbReference>
<dbReference type="KEGG" id="kdj:28969666"/>
<protein>
    <recommendedName>
        <fullName evidence="10">Phosphoketolase</fullName>
    </recommendedName>
</protein>
<gene>
    <name evidence="8" type="ORF">I303_105944</name>
</gene>
<evidence type="ECO:0000256" key="2">
    <source>
        <dbReference type="ARBA" id="ARBA00005623"/>
    </source>
</evidence>
<dbReference type="GO" id="GO:0016832">
    <property type="term" value="F:aldehyde-lyase activity"/>
    <property type="evidence" value="ECO:0007669"/>
    <property type="project" value="InterPro"/>
</dbReference>
<dbReference type="Gene3D" id="3.40.50.970">
    <property type="match status" value="2"/>
</dbReference>
<evidence type="ECO:0000256" key="3">
    <source>
        <dbReference type="ARBA" id="ARBA00023052"/>
    </source>
</evidence>
<dbReference type="GeneID" id="28969666"/>
<dbReference type="RefSeq" id="XP_065825338.1">
    <property type="nucleotide sequence ID" value="XM_065969266.1"/>
</dbReference>
<dbReference type="Gene3D" id="3.40.50.920">
    <property type="match status" value="1"/>
</dbReference>
<evidence type="ECO:0000259" key="6">
    <source>
        <dbReference type="Pfam" id="PF09363"/>
    </source>
</evidence>
<dbReference type="PANTHER" id="PTHR31273:SF1">
    <property type="entry name" value="PHOSPHOKETOLASE-RELATED"/>
    <property type="match status" value="1"/>
</dbReference>
<name>A0AAJ8KS72_9TREE</name>
<dbReference type="SUPFAM" id="SSF52922">
    <property type="entry name" value="TK C-terminal domain-like"/>
    <property type="match status" value="1"/>
</dbReference>
<feature type="domain" description="Xylulose 5-phosphate/Fructose 6-phosphate phosphoketolase C-terminal" evidence="6">
    <location>
        <begin position="646"/>
        <end position="849"/>
    </location>
</feature>
<dbReference type="GO" id="GO:0005975">
    <property type="term" value="P:carbohydrate metabolic process"/>
    <property type="evidence" value="ECO:0007669"/>
    <property type="project" value="InterPro"/>
</dbReference>
<evidence type="ECO:0000259" key="7">
    <source>
        <dbReference type="Pfam" id="PF09364"/>
    </source>
</evidence>
<dbReference type="InterPro" id="IPR029061">
    <property type="entry name" value="THDP-binding"/>
</dbReference>
<evidence type="ECO:0000256" key="4">
    <source>
        <dbReference type="ARBA" id="ARBA00023239"/>
    </source>
</evidence>
<feature type="region of interest" description="Disordered" evidence="5">
    <location>
        <begin position="1"/>
        <end position="24"/>
    </location>
</feature>
<feature type="domain" description="Xylulose 5-phosphate/Fructose 6-phosphate phosphoketolase N-terminal" evidence="7">
    <location>
        <begin position="51"/>
        <end position="398"/>
    </location>
</feature>
<dbReference type="AlphaFoldDB" id="A0AAJ8KS72"/>
<dbReference type="InterPro" id="IPR018970">
    <property type="entry name" value="Xul5P/Fru6P_PKetolase_N"/>
</dbReference>
<dbReference type="PIRSF" id="PIRSF017245">
    <property type="entry name" value="Phosphoketolase"/>
    <property type="match status" value="1"/>
</dbReference>
<dbReference type="Pfam" id="PF09363">
    <property type="entry name" value="XFP_C"/>
    <property type="match status" value="1"/>
</dbReference>
<dbReference type="InterPro" id="IPR009014">
    <property type="entry name" value="Transketo_C/PFOR_II"/>
</dbReference>
<evidence type="ECO:0000256" key="5">
    <source>
        <dbReference type="SAM" id="MobiDB-lite"/>
    </source>
</evidence>
<organism evidence="8 9">
    <name type="scientific">Kwoniella dejecticola CBS 10117</name>
    <dbReference type="NCBI Taxonomy" id="1296121"/>
    <lineage>
        <taxon>Eukaryota</taxon>
        <taxon>Fungi</taxon>
        <taxon>Dikarya</taxon>
        <taxon>Basidiomycota</taxon>
        <taxon>Agaricomycotina</taxon>
        <taxon>Tremellomycetes</taxon>
        <taxon>Tremellales</taxon>
        <taxon>Cryptococcaceae</taxon>
        <taxon>Kwoniella</taxon>
    </lineage>
</organism>
<dbReference type="InterPro" id="IPR019790">
    <property type="entry name" value="Xul5P/Fru6P_PKetolase_CS"/>
</dbReference>
<reference evidence="8" key="2">
    <citation type="submission" date="2024-02" db="EMBL/GenBank/DDBJ databases">
        <title>Comparative genomics of Cryptococcus and Kwoniella reveals pathogenesis evolution and contrasting modes of karyotype evolution via chromosome fusion or intercentromeric recombination.</title>
        <authorList>
            <person name="Coelho M.A."/>
            <person name="David-Palma M."/>
            <person name="Shea T."/>
            <person name="Bowers K."/>
            <person name="McGinley-Smith S."/>
            <person name="Mohammad A.W."/>
            <person name="Gnirke A."/>
            <person name="Yurkov A.M."/>
            <person name="Nowrousian M."/>
            <person name="Sun S."/>
            <person name="Cuomo C.A."/>
            <person name="Heitman J."/>
        </authorList>
    </citation>
    <scope>NUCLEOTIDE SEQUENCE</scope>
    <source>
        <strain evidence="8">CBS 10117</strain>
    </source>
</reference>
<keyword evidence="4" id="KW-0456">Lyase</keyword>
<comment type="similarity">
    <text evidence="2">Belongs to the XFP family.</text>
</comment>
<evidence type="ECO:0000313" key="8">
    <source>
        <dbReference type="EMBL" id="WWC63344.1"/>
    </source>
</evidence>
<dbReference type="SUPFAM" id="SSF52518">
    <property type="entry name" value="Thiamin diphosphate-binding fold (THDP-binding)"/>
    <property type="match status" value="2"/>
</dbReference>
<feature type="compositionally biased region" description="Polar residues" evidence="5">
    <location>
        <begin position="1"/>
        <end position="11"/>
    </location>
</feature>
<comment type="cofactor">
    <cofactor evidence="1">
        <name>thiamine diphosphate</name>
        <dbReference type="ChEBI" id="CHEBI:58937"/>
    </cofactor>
</comment>
<dbReference type="InterPro" id="IPR018969">
    <property type="entry name" value="Xul5P/Fru6P_PKetolase_C"/>
</dbReference>
<dbReference type="Proteomes" id="UP000078595">
    <property type="component" value="Chromosome 7"/>
</dbReference>
<dbReference type="EMBL" id="CP144536">
    <property type="protein sequence ID" value="WWC63344.1"/>
    <property type="molecule type" value="Genomic_DNA"/>
</dbReference>
<dbReference type="PANTHER" id="PTHR31273">
    <property type="entry name" value="PHOSPHOKETOLASE-RELATED"/>
    <property type="match status" value="1"/>
</dbReference>
<dbReference type="Pfam" id="PF09364">
    <property type="entry name" value="XFP_N"/>
    <property type="match status" value="1"/>
</dbReference>
<evidence type="ECO:0000313" key="9">
    <source>
        <dbReference type="Proteomes" id="UP000078595"/>
    </source>
</evidence>
<dbReference type="PROSITE" id="PS60002">
    <property type="entry name" value="PHOSPHOKETOLASE_1"/>
    <property type="match status" value="1"/>
</dbReference>
<evidence type="ECO:0008006" key="10">
    <source>
        <dbReference type="Google" id="ProtNLM"/>
    </source>
</evidence>
<dbReference type="Pfam" id="PF03894">
    <property type="entry name" value="XFP"/>
    <property type="match status" value="1"/>
</dbReference>
<sequence length="860" mass="95401">MATTGLASSATGKFDSVTPPKPSSLPEDLVRQLLINLDDKIASLKDERSLDLEGLLAYQRTANYLLCLHAFNKIFLKDNGLLTRELKTDDVKKRLLGHWGTCPGLNFAYAHTNNLITRHENDEEAPYFMFLTGPGHGAPALLSTLFMEGAITRFYPEYPMSREGLEAFIGKFSVPGGFPSHVNAETPGAIHEGGELGYCLAVAYGSVMDKPDHITVAVIGDGESETGPTATAWHAHKYLDPAESGAVLPILHLNGFKIGERTIPGTMDDLEIACLFTGYGYQVRIVEYVGASSDHQHDVAINYDMAASVEWAYQEIRKIQMAARSGKPIIKPRWPIIIMRTPKGWTGPRKSAGNPIEGSWRAHQVPLPEAAKNEKEFKLLQDWLKSYGPDELFHTQVESSHSEAHNAASKASGIIDDVALRIIPKDQQRRMGMMDATYRGFQPLKAPDWKEFTHKIDEPVSNMKAVGSYVAEIIKQNPTSFRIFSPDEITSNKLDEALQVSHRNFQWDPETANNGGRVIEMLSEHTLQGWMQGYTLTGRHALFPSYESFLGIVQTMIEQYAKFIKMALETRWRGDVAGLTYIETSTLWRQEHNGYSHQNPGLIGSFIALPRHLARIYLPADANCSVSTIDHCLRSKNNINLVIGSKNPTRGWLSADEAERHCIAGASVWPNYSTDGGMDPDVVLVGVGVEVTFEVIAAAAILRNNGVRVRVVNVNDLLILGAMGHHPHALSADAFDSLFTADKPVIMNFHGYPKDLASLLFSRNAHVGRSRFDILGYIEEGTTTTPWSMLRLNNTSRYTLADIAVQRVSRDQPNHPIGVKAHELCSFWQHQLVLHDRFTKENGEDPAWCGEIPALEDGAT</sequence>
<reference evidence="8" key="1">
    <citation type="submission" date="2013-07" db="EMBL/GenBank/DDBJ databases">
        <authorList>
            <consortium name="The Broad Institute Genome Sequencing Platform"/>
            <person name="Cuomo C."/>
            <person name="Litvintseva A."/>
            <person name="Chen Y."/>
            <person name="Heitman J."/>
            <person name="Sun S."/>
            <person name="Springer D."/>
            <person name="Dromer F."/>
            <person name="Young S.K."/>
            <person name="Zeng Q."/>
            <person name="Gargeya S."/>
            <person name="Fitzgerald M."/>
            <person name="Abouelleil A."/>
            <person name="Alvarado L."/>
            <person name="Berlin A.M."/>
            <person name="Chapman S.B."/>
            <person name="Dewar J."/>
            <person name="Goldberg J."/>
            <person name="Griggs A."/>
            <person name="Gujja S."/>
            <person name="Hansen M."/>
            <person name="Howarth C."/>
            <person name="Imamovic A."/>
            <person name="Larimer J."/>
            <person name="McCowan C."/>
            <person name="Murphy C."/>
            <person name="Pearson M."/>
            <person name="Priest M."/>
            <person name="Roberts A."/>
            <person name="Saif S."/>
            <person name="Shea T."/>
            <person name="Sykes S."/>
            <person name="Wortman J."/>
            <person name="Nusbaum C."/>
            <person name="Birren B."/>
        </authorList>
    </citation>
    <scope>NUCLEOTIDE SEQUENCE</scope>
    <source>
        <strain evidence="8">CBS 10117</strain>
    </source>
</reference>
<dbReference type="InterPro" id="IPR005593">
    <property type="entry name" value="Xul5P/Fru6P_PKetolase"/>
</dbReference>